<sequence length="649" mass="69840">MQPLPTRTSSSPQGSVPIAPKLATGVDAGITAPSARPVTTSRSESTRTTADVASDKATAAFIRRTLCAHHVSSNILAGGEKGKTSQKPLDELLPPLTSSNEVDLQLYGIISVIIKEFVNAWYAKITPDHVFVDEVIQIIAHCTRALEQRLRQVDLEALILDEAPRLVENHIDAYRTSRRISESNSLASDYRNIYHTLTPHPALDPVPSEADPVTILEQQENEAAWRQLLVQGVLAVLLPTEDLENGCLRALVVEIFSEMIIGNGVGNKVCEPWLLWEAAEKIAQLIHPRVAEAEDQALASGSAKTTSRLEQFGLLTSPSGDAVEPRKQKKSRGRPAWSIGDLNALFWNICQYTFLAFTALRAIITALTRSPSLPDRSVGGVHMSSPMDASRQSLWSNNAAPSATVDEPWPVLSMSAWTCAAQLLEFKARMPWLAGLVSLLHWGAVSGPGQVGGTNKPLDKLLSHHLRSHLLNPALLPPLLRTLRAALFPNNAPAPARVAPSPEEELAIKRRAAQAVLAATPAAVRPRLFGRARARARPTSSPGGSSSSASTHAAAPPSPATTTTAADASAPSPIPAASEERGSGGSDEPESDDVVQRRQVERLLDVLGDPYLNKHLVFGLIELIVVRLLPELGEKGVDALMEERLGYSL</sequence>
<feature type="compositionally biased region" description="Polar residues" evidence="3">
    <location>
        <begin position="1"/>
        <end position="14"/>
    </location>
</feature>
<dbReference type="SMART" id="SM00313">
    <property type="entry name" value="PXA"/>
    <property type="match status" value="1"/>
</dbReference>
<protein>
    <submittedName>
        <fullName evidence="5">PXA domain-containing protein</fullName>
    </submittedName>
</protein>
<dbReference type="RefSeq" id="XP_066651522.1">
    <property type="nucleotide sequence ID" value="XM_066801626.1"/>
</dbReference>
<evidence type="ECO:0000313" key="5">
    <source>
        <dbReference type="EMBL" id="KAK7531698.1"/>
    </source>
</evidence>
<name>A0ABR1L8X7_9PEZI</name>
<keyword evidence="2" id="KW-0963">Cytoplasm</keyword>
<accession>A0ABR1L8X7</accession>
<feature type="region of interest" description="Disordered" evidence="3">
    <location>
        <begin position="528"/>
        <end position="595"/>
    </location>
</feature>
<dbReference type="Proteomes" id="UP001360953">
    <property type="component" value="Unassembled WGS sequence"/>
</dbReference>
<organism evidence="5 6">
    <name type="scientific">Phyllosticta citribraziliensis</name>
    <dbReference type="NCBI Taxonomy" id="989973"/>
    <lineage>
        <taxon>Eukaryota</taxon>
        <taxon>Fungi</taxon>
        <taxon>Dikarya</taxon>
        <taxon>Ascomycota</taxon>
        <taxon>Pezizomycotina</taxon>
        <taxon>Dothideomycetes</taxon>
        <taxon>Dothideomycetes incertae sedis</taxon>
        <taxon>Botryosphaeriales</taxon>
        <taxon>Phyllostictaceae</taxon>
        <taxon>Phyllosticta</taxon>
    </lineage>
</organism>
<dbReference type="PANTHER" id="PTHR22999:SF23">
    <property type="entry name" value="SORTING NEXIN-16"/>
    <property type="match status" value="1"/>
</dbReference>
<feature type="region of interest" description="Disordered" evidence="3">
    <location>
        <begin position="1"/>
        <end position="51"/>
    </location>
</feature>
<comment type="caution">
    <text evidence="5">The sequence shown here is derived from an EMBL/GenBank/DDBJ whole genome shotgun (WGS) entry which is preliminary data.</text>
</comment>
<dbReference type="EMBL" id="JBBPEH010000012">
    <property type="protein sequence ID" value="KAK7531698.1"/>
    <property type="molecule type" value="Genomic_DNA"/>
</dbReference>
<evidence type="ECO:0000256" key="1">
    <source>
        <dbReference type="ARBA" id="ARBA00004496"/>
    </source>
</evidence>
<dbReference type="GeneID" id="92034532"/>
<evidence type="ECO:0000256" key="2">
    <source>
        <dbReference type="ARBA" id="ARBA00022490"/>
    </source>
</evidence>
<evidence type="ECO:0000259" key="4">
    <source>
        <dbReference type="PROSITE" id="PS51207"/>
    </source>
</evidence>
<dbReference type="Pfam" id="PF02194">
    <property type="entry name" value="PXA"/>
    <property type="match status" value="1"/>
</dbReference>
<dbReference type="InterPro" id="IPR003114">
    <property type="entry name" value="Phox_assoc"/>
</dbReference>
<feature type="compositionally biased region" description="Low complexity" evidence="3">
    <location>
        <begin position="39"/>
        <end position="49"/>
    </location>
</feature>
<evidence type="ECO:0000256" key="3">
    <source>
        <dbReference type="SAM" id="MobiDB-lite"/>
    </source>
</evidence>
<feature type="compositionally biased region" description="Low complexity" evidence="3">
    <location>
        <begin position="537"/>
        <end position="577"/>
    </location>
</feature>
<proteinExistence type="predicted"/>
<dbReference type="InterPro" id="IPR051837">
    <property type="entry name" value="SortingNexin/PXDomain-PKLike"/>
</dbReference>
<feature type="domain" description="PXA" evidence="4">
    <location>
        <begin position="99"/>
        <end position="290"/>
    </location>
</feature>
<keyword evidence="6" id="KW-1185">Reference proteome</keyword>
<comment type="subcellular location">
    <subcellularLocation>
        <location evidence="1">Cytoplasm</location>
    </subcellularLocation>
</comment>
<reference evidence="5 6" key="1">
    <citation type="submission" date="2024-04" db="EMBL/GenBank/DDBJ databases">
        <title>Phyllosticta paracitricarpa is synonymous to the EU quarantine fungus P. citricarpa based on phylogenomic analyses.</title>
        <authorList>
            <consortium name="Lawrence Berkeley National Laboratory"/>
            <person name="Van ingen-buijs V.A."/>
            <person name="Van westerhoven A.C."/>
            <person name="Haridas S."/>
            <person name="Skiadas P."/>
            <person name="Martin F."/>
            <person name="Groenewald J.Z."/>
            <person name="Crous P.W."/>
            <person name="Seidl M.F."/>
        </authorList>
    </citation>
    <scope>NUCLEOTIDE SEQUENCE [LARGE SCALE GENOMIC DNA]</scope>
    <source>
        <strain evidence="5 6">CPC 17464</strain>
    </source>
</reference>
<dbReference type="PROSITE" id="PS51207">
    <property type="entry name" value="PXA"/>
    <property type="match status" value="1"/>
</dbReference>
<gene>
    <name evidence="5" type="ORF">J3D65DRAFT_638470</name>
</gene>
<dbReference type="PANTHER" id="PTHR22999">
    <property type="entry name" value="PX SERINE/THREONINE KINASE PXK"/>
    <property type="match status" value="1"/>
</dbReference>
<evidence type="ECO:0000313" key="6">
    <source>
        <dbReference type="Proteomes" id="UP001360953"/>
    </source>
</evidence>